<evidence type="ECO:0000313" key="3">
    <source>
        <dbReference type="Proteomes" id="UP000242188"/>
    </source>
</evidence>
<feature type="transmembrane region" description="Helical" evidence="1">
    <location>
        <begin position="127"/>
        <end position="149"/>
    </location>
</feature>
<gene>
    <name evidence="2" type="ORF">KP79_PYT23649</name>
</gene>
<evidence type="ECO:0000256" key="1">
    <source>
        <dbReference type="SAM" id="Phobius"/>
    </source>
</evidence>
<keyword evidence="1" id="KW-1133">Transmembrane helix</keyword>
<accession>A0A210PQZ9</accession>
<keyword evidence="3" id="KW-1185">Reference proteome</keyword>
<feature type="transmembrane region" description="Helical" evidence="1">
    <location>
        <begin position="7"/>
        <end position="26"/>
    </location>
</feature>
<keyword evidence="1" id="KW-0472">Membrane</keyword>
<dbReference type="Proteomes" id="UP000242188">
    <property type="component" value="Unassembled WGS sequence"/>
</dbReference>
<dbReference type="AlphaFoldDB" id="A0A210PQZ9"/>
<feature type="transmembrane region" description="Helical" evidence="1">
    <location>
        <begin position="66"/>
        <end position="84"/>
    </location>
</feature>
<evidence type="ECO:0000313" key="2">
    <source>
        <dbReference type="EMBL" id="OWF38882.1"/>
    </source>
</evidence>
<proteinExistence type="predicted"/>
<dbReference type="Gene3D" id="1.20.140.150">
    <property type="match status" value="1"/>
</dbReference>
<dbReference type="OrthoDB" id="10356004at2759"/>
<comment type="caution">
    <text evidence="2">The sequence shown here is derived from an EMBL/GenBank/DDBJ whole genome shotgun (WGS) entry which is preliminary data.</text>
</comment>
<sequence>MGTKTCLLVYTVGVICEAFGYFTLYWEVTEYDDYHSGLWEACRGEVCSSTTNNLCYFEATQALETLALVIGGVGLLFLFLYFFISQTSYDISLCIASLAAVVFAACCAILGVIIYGCKTSLPVSWSYALAVVGGILYGLAAILIAVYLIRNAEKYTDDKLRMSSTP</sequence>
<name>A0A210PQZ9_MIZYE</name>
<organism evidence="2 3">
    <name type="scientific">Mizuhopecten yessoensis</name>
    <name type="common">Japanese scallop</name>
    <name type="synonym">Patinopecten yessoensis</name>
    <dbReference type="NCBI Taxonomy" id="6573"/>
    <lineage>
        <taxon>Eukaryota</taxon>
        <taxon>Metazoa</taxon>
        <taxon>Spiralia</taxon>
        <taxon>Lophotrochozoa</taxon>
        <taxon>Mollusca</taxon>
        <taxon>Bivalvia</taxon>
        <taxon>Autobranchia</taxon>
        <taxon>Pteriomorphia</taxon>
        <taxon>Pectinida</taxon>
        <taxon>Pectinoidea</taxon>
        <taxon>Pectinidae</taxon>
        <taxon>Mizuhopecten</taxon>
    </lineage>
</organism>
<dbReference type="EMBL" id="NEDP02005553">
    <property type="protein sequence ID" value="OWF38882.1"/>
    <property type="molecule type" value="Genomic_DNA"/>
</dbReference>
<feature type="transmembrane region" description="Helical" evidence="1">
    <location>
        <begin position="91"/>
        <end position="115"/>
    </location>
</feature>
<reference evidence="2 3" key="1">
    <citation type="journal article" date="2017" name="Nat. Ecol. Evol.">
        <title>Scallop genome provides insights into evolution of bilaterian karyotype and development.</title>
        <authorList>
            <person name="Wang S."/>
            <person name="Zhang J."/>
            <person name="Jiao W."/>
            <person name="Li J."/>
            <person name="Xun X."/>
            <person name="Sun Y."/>
            <person name="Guo X."/>
            <person name="Huan P."/>
            <person name="Dong B."/>
            <person name="Zhang L."/>
            <person name="Hu X."/>
            <person name="Sun X."/>
            <person name="Wang J."/>
            <person name="Zhao C."/>
            <person name="Wang Y."/>
            <person name="Wang D."/>
            <person name="Huang X."/>
            <person name="Wang R."/>
            <person name="Lv J."/>
            <person name="Li Y."/>
            <person name="Zhang Z."/>
            <person name="Liu B."/>
            <person name="Lu W."/>
            <person name="Hui Y."/>
            <person name="Liang J."/>
            <person name="Zhou Z."/>
            <person name="Hou R."/>
            <person name="Li X."/>
            <person name="Liu Y."/>
            <person name="Li H."/>
            <person name="Ning X."/>
            <person name="Lin Y."/>
            <person name="Zhao L."/>
            <person name="Xing Q."/>
            <person name="Dou J."/>
            <person name="Li Y."/>
            <person name="Mao J."/>
            <person name="Guo H."/>
            <person name="Dou H."/>
            <person name="Li T."/>
            <person name="Mu C."/>
            <person name="Jiang W."/>
            <person name="Fu Q."/>
            <person name="Fu X."/>
            <person name="Miao Y."/>
            <person name="Liu J."/>
            <person name="Yu Q."/>
            <person name="Li R."/>
            <person name="Liao H."/>
            <person name="Li X."/>
            <person name="Kong Y."/>
            <person name="Jiang Z."/>
            <person name="Chourrout D."/>
            <person name="Li R."/>
            <person name="Bao Z."/>
        </authorList>
    </citation>
    <scope>NUCLEOTIDE SEQUENCE [LARGE SCALE GENOMIC DNA]</scope>
    <source>
        <strain evidence="2 3">PY_sf001</strain>
    </source>
</reference>
<protein>
    <submittedName>
        <fullName evidence="2">Uncharacterized protein</fullName>
    </submittedName>
</protein>
<keyword evidence="1" id="KW-0812">Transmembrane</keyword>